<name>A0A9X2K0C6_9MICO</name>
<protein>
    <submittedName>
        <fullName evidence="3">DNA-binding transcriptional regulator, MarR family</fullName>
    </submittedName>
</protein>
<dbReference type="GO" id="GO:0003700">
    <property type="term" value="F:DNA-binding transcription factor activity"/>
    <property type="evidence" value="ECO:0007669"/>
    <property type="project" value="InterPro"/>
</dbReference>
<dbReference type="PANTHER" id="PTHR33164:SF106">
    <property type="entry name" value="TRANSCRIPTIONAL REGULATORY PROTEIN"/>
    <property type="match status" value="1"/>
</dbReference>
<dbReference type="PRINTS" id="PR00598">
    <property type="entry name" value="HTHMARR"/>
</dbReference>
<dbReference type="GO" id="GO:0003677">
    <property type="term" value="F:DNA binding"/>
    <property type="evidence" value="ECO:0007669"/>
    <property type="project" value="UniProtKB-KW"/>
</dbReference>
<dbReference type="PROSITE" id="PS50995">
    <property type="entry name" value="HTH_MARR_2"/>
    <property type="match status" value="1"/>
</dbReference>
<evidence type="ECO:0000259" key="2">
    <source>
        <dbReference type="PROSITE" id="PS50995"/>
    </source>
</evidence>
<gene>
    <name evidence="3" type="ORF">APR03_004346</name>
</gene>
<evidence type="ECO:0000256" key="1">
    <source>
        <dbReference type="SAM" id="MobiDB-lite"/>
    </source>
</evidence>
<dbReference type="EMBL" id="JAMTCS010000015">
    <property type="protein sequence ID" value="MCP2266974.1"/>
    <property type="molecule type" value="Genomic_DNA"/>
</dbReference>
<dbReference type="SMART" id="SM00347">
    <property type="entry name" value="HTH_MARR"/>
    <property type="match status" value="1"/>
</dbReference>
<dbReference type="Proteomes" id="UP001139493">
    <property type="component" value="Unassembled WGS sequence"/>
</dbReference>
<dbReference type="Gene3D" id="1.10.10.10">
    <property type="entry name" value="Winged helix-like DNA-binding domain superfamily/Winged helix DNA-binding domain"/>
    <property type="match status" value="1"/>
</dbReference>
<feature type="domain" description="HTH marR-type" evidence="2">
    <location>
        <begin position="44"/>
        <end position="187"/>
    </location>
</feature>
<dbReference type="InterPro" id="IPR036390">
    <property type="entry name" value="WH_DNA-bd_sf"/>
</dbReference>
<evidence type="ECO:0000313" key="3">
    <source>
        <dbReference type="EMBL" id="MCP2266974.1"/>
    </source>
</evidence>
<dbReference type="AlphaFoldDB" id="A0A9X2K0C6"/>
<feature type="region of interest" description="Disordered" evidence="1">
    <location>
        <begin position="1"/>
        <end position="28"/>
    </location>
</feature>
<evidence type="ECO:0000313" key="4">
    <source>
        <dbReference type="Proteomes" id="UP001139493"/>
    </source>
</evidence>
<dbReference type="InterPro" id="IPR036388">
    <property type="entry name" value="WH-like_DNA-bd_sf"/>
</dbReference>
<keyword evidence="3" id="KW-0238">DNA-binding</keyword>
<dbReference type="PANTHER" id="PTHR33164">
    <property type="entry name" value="TRANSCRIPTIONAL REGULATOR, MARR FAMILY"/>
    <property type="match status" value="1"/>
</dbReference>
<sequence>MKQQATRYDPSVDPHTEPPVTEPSIMDPRVMDPHEELVRRSGLDDGDVDQVVRVLEALRHWRETERRASEASRRYMNLGETDMKAVRFVIALRNQGRVATPGAIAAHLGITTASTTKLLDRLVAGGHVRRFPHPSDRRSLAIEVSDETRRVARETVGRSHARRFDAAARLTPAEREIVTRFLEDLASGDASPAGDASR</sequence>
<dbReference type="InterPro" id="IPR039422">
    <property type="entry name" value="MarR/SlyA-like"/>
</dbReference>
<comment type="caution">
    <text evidence="3">The sequence shown here is derived from an EMBL/GenBank/DDBJ whole genome shotgun (WGS) entry which is preliminary data.</text>
</comment>
<keyword evidence="4" id="KW-1185">Reference proteome</keyword>
<proteinExistence type="predicted"/>
<dbReference type="Pfam" id="PF12802">
    <property type="entry name" value="MarR_2"/>
    <property type="match status" value="1"/>
</dbReference>
<organism evidence="3 4">
    <name type="scientific">Promicromonospora thailandica</name>
    <dbReference type="NCBI Taxonomy" id="765201"/>
    <lineage>
        <taxon>Bacteria</taxon>
        <taxon>Bacillati</taxon>
        <taxon>Actinomycetota</taxon>
        <taxon>Actinomycetes</taxon>
        <taxon>Micrococcales</taxon>
        <taxon>Promicromonosporaceae</taxon>
        <taxon>Promicromonospora</taxon>
    </lineage>
</organism>
<dbReference type="InterPro" id="IPR000835">
    <property type="entry name" value="HTH_MarR-typ"/>
</dbReference>
<reference evidence="3" key="1">
    <citation type="submission" date="2022-06" db="EMBL/GenBank/DDBJ databases">
        <title>Genomic Encyclopedia of Archaeal and Bacterial Type Strains, Phase II (KMG-II): from individual species to whole genera.</title>
        <authorList>
            <person name="Goeker M."/>
        </authorList>
    </citation>
    <scope>NUCLEOTIDE SEQUENCE</scope>
    <source>
        <strain evidence="3">DSM 26652</strain>
    </source>
</reference>
<accession>A0A9X2K0C6</accession>
<dbReference type="SUPFAM" id="SSF46785">
    <property type="entry name" value="Winged helix' DNA-binding domain"/>
    <property type="match status" value="1"/>
</dbReference>
<dbReference type="GO" id="GO:0006950">
    <property type="term" value="P:response to stress"/>
    <property type="evidence" value="ECO:0007669"/>
    <property type="project" value="TreeGrafter"/>
</dbReference>